<comment type="caution">
    <text evidence="3">The sequence shown here is derived from an EMBL/GenBank/DDBJ whole genome shotgun (WGS) entry which is preliminary data.</text>
</comment>
<dbReference type="PROSITE" id="PS51257">
    <property type="entry name" value="PROKAR_LIPOPROTEIN"/>
    <property type="match status" value="1"/>
</dbReference>
<sequence length="533" mass="57302">MLRTSGAIFLAAITFGLASCASQLAAASDRPSASVSAPGVTPGEETVFLMRQGADIVSAEWNSRTADASSGTIIVNESSPIAYTLDLGASGMVTKVAIEIAQPGSAPIRLVTPLQQSSKTAPQDAKEGVALYFDQAPVGMLEQLIRFARTQGTPVVTTKVYRWVDQKSIPATISFIGTDRARAEIGGKLFELVVDQTGRVLSGQLPDYGLTIERLGRFPRESYPDWEAYGSKPGARYTAEEVRIPAPEGHVLAGTLTMPLDRRDRVPAMILITGSSKSHRNASSSASSPSSPFRQIADALSNRGIAVLRLDDRGVGGSSGNWDIATTYDEAADIKTGLRYLRGRSDIDRKRIALLGWSEGSMIAPLIAAEDPDVAALVLMCAPATGRETVDYQIRYEVDRDPAIAREDREAQAAATLAKQYTSPRARAIIRLDSIPNARRVTVPVLLLQGTTDRQVPPFSASRLAAAFQSNGNKDVSVRLFPILNHLFLRDPDGRGRGYGFLPSMRVPTEVLDSLSDWASKRLSAKSDDAEGQ</sequence>
<gene>
    <name evidence="3" type="ORF">RQX22_15000</name>
</gene>
<name>A0ABU3QAB7_9SPHN</name>
<keyword evidence="4" id="KW-1185">Reference proteome</keyword>
<evidence type="ECO:0000313" key="3">
    <source>
        <dbReference type="EMBL" id="MDT9600267.1"/>
    </source>
</evidence>
<keyword evidence="3" id="KW-0378">Hydrolase</keyword>
<evidence type="ECO:0000259" key="2">
    <source>
        <dbReference type="Pfam" id="PF00326"/>
    </source>
</evidence>
<dbReference type="RefSeq" id="WP_315727367.1">
    <property type="nucleotide sequence ID" value="NZ_JAVUPU010000008.1"/>
</dbReference>
<dbReference type="GO" id="GO:0016787">
    <property type="term" value="F:hydrolase activity"/>
    <property type="evidence" value="ECO:0007669"/>
    <property type="project" value="UniProtKB-KW"/>
</dbReference>
<dbReference type="InterPro" id="IPR001375">
    <property type="entry name" value="Peptidase_S9_cat"/>
</dbReference>
<reference evidence="3 4" key="1">
    <citation type="submission" date="2023-05" db="EMBL/GenBank/DDBJ databases">
        <authorList>
            <person name="Guo Y."/>
        </authorList>
    </citation>
    <scope>NUCLEOTIDE SEQUENCE [LARGE SCALE GENOMIC DNA]</scope>
    <source>
        <strain evidence="3 4">GR2756</strain>
    </source>
</reference>
<accession>A0ABU3QAB7</accession>
<dbReference type="PANTHER" id="PTHR43265">
    <property type="entry name" value="ESTERASE ESTD"/>
    <property type="match status" value="1"/>
</dbReference>
<evidence type="ECO:0000256" key="1">
    <source>
        <dbReference type="SAM" id="SignalP"/>
    </source>
</evidence>
<dbReference type="Gene3D" id="3.40.50.1820">
    <property type="entry name" value="alpha/beta hydrolase"/>
    <property type="match status" value="1"/>
</dbReference>
<dbReference type="EMBL" id="JAVUPU010000008">
    <property type="protein sequence ID" value="MDT9600267.1"/>
    <property type="molecule type" value="Genomic_DNA"/>
</dbReference>
<keyword evidence="1" id="KW-0732">Signal</keyword>
<feature type="signal peptide" evidence="1">
    <location>
        <begin position="1"/>
        <end position="26"/>
    </location>
</feature>
<organism evidence="3 4">
    <name type="scientific">Sphingosinicella rhizophila</name>
    <dbReference type="NCBI Taxonomy" id="3050082"/>
    <lineage>
        <taxon>Bacteria</taxon>
        <taxon>Pseudomonadati</taxon>
        <taxon>Pseudomonadota</taxon>
        <taxon>Alphaproteobacteria</taxon>
        <taxon>Sphingomonadales</taxon>
        <taxon>Sphingosinicellaceae</taxon>
        <taxon>Sphingosinicella</taxon>
    </lineage>
</organism>
<dbReference type="InterPro" id="IPR053145">
    <property type="entry name" value="AB_hydrolase_Est10"/>
</dbReference>
<feature type="domain" description="Peptidase S9 prolyl oligopeptidase catalytic" evidence="2">
    <location>
        <begin position="293"/>
        <end position="490"/>
    </location>
</feature>
<dbReference type="Proteomes" id="UP001259572">
    <property type="component" value="Unassembled WGS sequence"/>
</dbReference>
<dbReference type="InterPro" id="IPR029058">
    <property type="entry name" value="AB_hydrolase_fold"/>
</dbReference>
<dbReference type="Pfam" id="PF00326">
    <property type="entry name" value="Peptidase_S9"/>
    <property type="match status" value="1"/>
</dbReference>
<protein>
    <submittedName>
        <fullName evidence="3">Alpha/beta fold hydrolase</fullName>
    </submittedName>
</protein>
<feature type="chain" id="PRO_5046983477" evidence="1">
    <location>
        <begin position="27"/>
        <end position="533"/>
    </location>
</feature>
<dbReference type="PANTHER" id="PTHR43265:SF1">
    <property type="entry name" value="ESTERASE ESTD"/>
    <property type="match status" value="1"/>
</dbReference>
<dbReference type="SUPFAM" id="SSF53474">
    <property type="entry name" value="alpha/beta-Hydrolases"/>
    <property type="match status" value="1"/>
</dbReference>
<proteinExistence type="predicted"/>
<evidence type="ECO:0000313" key="4">
    <source>
        <dbReference type="Proteomes" id="UP001259572"/>
    </source>
</evidence>